<evidence type="ECO:0000313" key="1">
    <source>
        <dbReference type="Ensembl" id="ENSOKIP00005059166.1"/>
    </source>
</evidence>
<evidence type="ECO:0000313" key="2">
    <source>
        <dbReference type="Proteomes" id="UP000694557"/>
    </source>
</evidence>
<reference evidence="1" key="1">
    <citation type="submission" date="2025-08" db="UniProtKB">
        <authorList>
            <consortium name="Ensembl"/>
        </authorList>
    </citation>
    <scope>IDENTIFICATION</scope>
</reference>
<dbReference type="Proteomes" id="UP000694557">
    <property type="component" value="Unassembled WGS sequence"/>
</dbReference>
<dbReference type="Ensembl" id="ENSOKIT00005062905.1">
    <property type="protein sequence ID" value="ENSOKIP00005059166.1"/>
    <property type="gene ID" value="ENSOKIG00005025391.1"/>
</dbReference>
<dbReference type="GeneTree" id="ENSGT00940000177065"/>
<organism evidence="1 2">
    <name type="scientific">Oncorhynchus kisutch</name>
    <name type="common">Coho salmon</name>
    <name type="synonym">Salmo kisutch</name>
    <dbReference type="NCBI Taxonomy" id="8019"/>
    <lineage>
        <taxon>Eukaryota</taxon>
        <taxon>Metazoa</taxon>
        <taxon>Chordata</taxon>
        <taxon>Craniata</taxon>
        <taxon>Vertebrata</taxon>
        <taxon>Euteleostomi</taxon>
        <taxon>Actinopterygii</taxon>
        <taxon>Neopterygii</taxon>
        <taxon>Teleostei</taxon>
        <taxon>Protacanthopterygii</taxon>
        <taxon>Salmoniformes</taxon>
        <taxon>Salmonidae</taxon>
        <taxon>Salmoninae</taxon>
        <taxon>Oncorhynchus</taxon>
    </lineage>
</organism>
<accession>A0A8C7HIS4</accession>
<reference evidence="1" key="2">
    <citation type="submission" date="2025-09" db="UniProtKB">
        <authorList>
            <consortium name="Ensembl"/>
        </authorList>
    </citation>
    <scope>IDENTIFICATION</scope>
</reference>
<name>A0A8C7HIS4_ONCKI</name>
<protein>
    <submittedName>
        <fullName evidence="1">Uncharacterized protein</fullName>
    </submittedName>
</protein>
<keyword evidence="2" id="KW-1185">Reference proteome</keyword>
<sequence length="155" mass="17590">MLLPLTSAHGDTYLIADTQGNLGDLDDLLTPDVRFKPWVTPLLGPMTPMVSSESCRGLMTGMPEIQFTLAIHTSSDHSGLVLLISNFLLLHIPSWEEESHHPFEELVHELDGERNHVHLQKYQKYISCHFGNQFNSEYSIFCKDNKMNLKCLHTA</sequence>
<dbReference type="AlphaFoldDB" id="A0A8C7HIS4"/>
<proteinExistence type="predicted"/>